<proteinExistence type="predicted"/>
<organism evidence="1 2">
    <name type="scientific">Halobacillus litoralis</name>
    <dbReference type="NCBI Taxonomy" id="45668"/>
    <lineage>
        <taxon>Bacteria</taxon>
        <taxon>Bacillati</taxon>
        <taxon>Bacillota</taxon>
        <taxon>Bacilli</taxon>
        <taxon>Bacillales</taxon>
        <taxon>Bacillaceae</taxon>
        <taxon>Halobacillus</taxon>
    </lineage>
</organism>
<evidence type="ECO:0000313" key="2">
    <source>
        <dbReference type="Proteomes" id="UP000460949"/>
    </source>
</evidence>
<name>A0A845DRN9_9BACI</name>
<dbReference type="RefSeq" id="WP_160835908.1">
    <property type="nucleotide sequence ID" value="NZ_WMET01000001.1"/>
</dbReference>
<comment type="caution">
    <text evidence="1">The sequence shown here is derived from an EMBL/GenBank/DDBJ whole genome shotgun (WGS) entry which is preliminary data.</text>
</comment>
<gene>
    <name evidence="1" type="ORF">GLW04_06465</name>
</gene>
<evidence type="ECO:0008006" key="3">
    <source>
        <dbReference type="Google" id="ProtNLM"/>
    </source>
</evidence>
<protein>
    <recommendedName>
        <fullName evidence="3">TetR family transcriptional regulator</fullName>
    </recommendedName>
</protein>
<dbReference type="AlphaFoldDB" id="A0A845DRN9"/>
<reference evidence="1 2" key="1">
    <citation type="submission" date="2019-11" db="EMBL/GenBank/DDBJ databases">
        <title>Genome sequences of 17 halophilic strains isolated from different environments.</title>
        <authorList>
            <person name="Furrow R.E."/>
        </authorList>
    </citation>
    <scope>NUCLEOTIDE SEQUENCE [LARGE SCALE GENOMIC DNA]</scope>
    <source>
        <strain evidence="1 2">22511_23_Filter</strain>
    </source>
</reference>
<dbReference type="Proteomes" id="UP000460949">
    <property type="component" value="Unassembled WGS sequence"/>
</dbReference>
<sequence>MENRISHQNMDELLEKLEDDYLSALKHNDSKSVDEFIDQFLYDSWEYNDRNMEDIKEVMGRYTEGGIKVRTFSGAFNEMVDYLKETLESLDPSGEYPLLHTPYGASALVAFVDGLIIQYFTGVYTVDDLKEITPGLKQMLLTTLAAEAPFPEK</sequence>
<accession>A0A845DRN9</accession>
<dbReference type="EMBL" id="WMET01000001">
    <property type="protein sequence ID" value="MYL19529.1"/>
    <property type="molecule type" value="Genomic_DNA"/>
</dbReference>
<evidence type="ECO:0000313" key="1">
    <source>
        <dbReference type="EMBL" id="MYL19529.1"/>
    </source>
</evidence>